<sequence length="141" mass="15714">MPVADSLQPLWLESEALPVPTIVIDPELLVAGTVATVRLRLPATAAHLTLKFWVNDLQTRSLLNGPHWLDTWVPTDQGLLETQMPVSIPPEALEIQLVAITVEPTTQRESHWTTLDCWVTHPEPLFDLPLLGDGDEFEVLL</sequence>
<evidence type="ECO:0000313" key="1">
    <source>
        <dbReference type="EMBL" id="KGF72975.1"/>
    </source>
</evidence>
<accession>A0A098TKX0</accession>
<dbReference type="Proteomes" id="UP000030170">
    <property type="component" value="Unassembled WGS sequence"/>
</dbReference>
<reference evidence="1 2" key="1">
    <citation type="journal article" date="2014" name="Mol. Ecol.">
        <title>Evolution of Synechococcus.</title>
        <authorList>
            <person name="Dvorak P."/>
            <person name="Casamatta D."/>
            <person name="Hasler P."/>
            <person name="Poulickova A."/>
            <person name="Ondrej V."/>
            <person name="Sanges R."/>
        </authorList>
    </citation>
    <scope>NUCLEOTIDE SEQUENCE [LARGE SCALE GENOMIC DNA]</scope>
    <source>
        <strain evidence="1 2">CAUP A 1101</strain>
    </source>
</reference>
<proteinExistence type="predicted"/>
<dbReference type="STRING" id="1497020.DO97_02565"/>
<comment type="caution">
    <text evidence="1">The sequence shown here is derived from an EMBL/GenBank/DDBJ whole genome shotgun (WGS) entry which is preliminary data.</text>
</comment>
<dbReference type="AlphaFoldDB" id="A0A098TKX0"/>
<name>A0A098TKX0_9CYAN</name>
<protein>
    <submittedName>
        <fullName evidence="1">Uncharacterized protein</fullName>
    </submittedName>
</protein>
<dbReference type="EMBL" id="JJML01000016">
    <property type="protein sequence ID" value="KGF72975.1"/>
    <property type="molecule type" value="Genomic_DNA"/>
</dbReference>
<gene>
    <name evidence="1" type="ORF">DO97_02565</name>
</gene>
<organism evidence="1 2">
    <name type="scientific">Neosynechococcus sphagnicola sy1</name>
    <dbReference type="NCBI Taxonomy" id="1497020"/>
    <lineage>
        <taxon>Bacteria</taxon>
        <taxon>Bacillati</taxon>
        <taxon>Cyanobacteriota</taxon>
        <taxon>Cyanophyceae</taxon>
        <taxon>Neosynechococcales</taxon>
        <taxon>Neosynechococcaceae</taxon>
        <taxon>Neosynechococcus</taxon>
    </lineage>
</organism>
<evidence type="ECO:0000313" key="2">
    <source>
        <dbReference type="Proteomes" id="UP000030170"/>
    </source>
</evidence>
<keyword evidence="2" id="KW-1185">Reference proteome</keyword>